<feature type="compositionally biased region" description="Basic and acidic residues" evidence="1">
    <location>
        <begin position="9"/>
        <end position="21"/>
    </location>
</feature>
<reference evidence="2 3" key="1">
    <citation type="journal article" date="2018" name="BMC Genomics">
        <title>The genome of Naegleria lovaniensis, the basis for a comparative approach to unravel pathogenicity factors of the human pathogenic amoeba N. fowleri.</title>
        <authorList>
            <person name="Liechti N."/>
            <person name="Schurch N."/>
            <person name="Bruggmann R."/>
            <person name="Wittwer M."/>
        </authorList>
    </citation>
    <scope>NUCLEOTIDE SEQUENCE [LARGE SCALE GENOMIC DNA]</scope>
    <source>
        <strain evidence="2 3">ATCC 30569</strain>
    </source>
</reference>
<dbReference type="EMBL" id="PYSW02000021">
    <property type="protein sequence ID" value="KAG2383101.1"/>
    <property type="molecule type" value="Genomic_DNA"/>
</dbReference>
<evidence type="ECO:0000313" key="3">
    <source>
        <dbReference type="Proteomes" id="UP000816034"/>
    </source>
</evidence>
<dbReference type="RefSeq" id="XP_044548780.1">
    <property type="nucleotide sequence ID" value="XM_044694077.1"/>
</dbReference>
<dbReference type="GeneID" id="68096893"/>
<comment type="caution">
    <text evidence="2">The sequence shown here is derived from an EMBL/GenBank/DDBJ whole genome shotgun (WGS) entry which is preliminary data.</text>
</comment>
<dbReference type="Proteomes" id="UP000816034">
    <property type="component" value="Unassembled WGS sequence"/>
</dbReference>
<organism evidence="2 3">
    <name type="scientific">Naegleria lovaniensis</name>
    <name type="common">Amoeba</name>
    <dbReference type="NCBI Taxonomy" id="51637"/>
    <lineage>
        <taxon>Eukaryota</taxon>
        <taxon>Discoba</taxon>
        <taxon>Heterolobosea</taxon>
        <taxon>Tetramitia</taxon>
        <taxon>Eutetramitia</taxon>
        <taxon>Vahlkampfiidae</taxon>
        <taxon>Naegleria</taxon>
    </lineage>
</organism>
<evidence type="ECO:0000256" key="1">
    <source>
        <dbReference type="SAM" id="MobiDB-lite"/>
    </source>
</evidence>
<accession>A0AA88GLC2</accession>
<gene>
    <name evidence="2" type="ORF">C9374_004438</name>
</gene>
<sequence length="836" mass="95708">MSLSVGQYSDDHTFSSDDNIHHHGKSPFTTQLTNNHETNISESHDAIDSSALDLQSLSRYTLCDLPCEIFDVIFFYLLPSPEERKERCFNDLFSFLQVNRTLRCKLKNNGYFWGSVFARFQVFLSCYLMDLPLLLPCAEKYSNFKDESITLQGDENDCSSNLSCYYSIHQQAAKAYIDWIHTFCDPLLIRKLEVPLPVDSNPQEIMNLWQHNLPNITHFLSFPVMPFPNDRYLQACNFVFNSLTHLDIFDGCVDIRPIIDTHPNVKSVTVDVPDEKTCTFLKSLADVCNNQLPNLQKVQLCVTHLQLSNDEIFNALLSLAPKLKYLNIYINSEEDISRWHIIAQKLQCLTHLYVRTAMNLQLVNDLFAKKYREEYCLFIVPSTIKQLGIQDQVNIGSFFEEVPVSVCLNGLNLPAMVHFDLQVSCLVGDYQLPFPKLHTLYFDSYGNSKMPSIFLFEFWVNQHQTLRTLLFNIISKPEDTWQDISSNEKVSTPSPTIVLKKKSRQMKSVNITMDDFEVMVEDCPRNLALGNVTKSASITGSNYVNSLVLNIGSHLESFTVQVNLKYCDQLKTSPPMNGAIQRIYGHYNSITIESPIASLAMLPCIQIMDMKEVETLSFHCTGYNENEDDIANTIREFISGFSTIKRLNVTSEHRTCETFNLNTETLNVEMCKQMFFSTPFGKENKFVTQLSNFGNRTESEVLVLPQLSNLKIASGSPLTLDRTTLSHLKYIDISYCHLAVKDESVVNLHWMPFLKHAIFTNMESMEICCSQEQEHHWLKYLKISQISKLHANISLRGPNLRVVCVTSSELTEDSLFRIVHAPKLVLSVLHIPEDNK</sequence>
<protein>
    <submittedName>
        <fullName evidence="2">Uncharacterized protein</fullName>
    </submittedName>
</protein>
<feature type="region of interest" description="Disordered" evidence="1">
    <location>
        <begin position="1"/>
        <end position="33"/>
    </location>
</feature>
<keyword evidence="3" id="KW-1185">Reference proteome</keyword>
<proteinExistence type="predicted"/>
<name>A0AA88GLC2_NAELO</name>
<dbReference type="AlphaFoldDB" id="A0AA88GLC2"/>
<evidence type="ECO:0000313" key="2">
    <source>
        <dbReference type="EMBL" id="KAG2383101.1"/>
    </source>
</evidence>